<protein>
    <submittedName>
        <fullName evidence="1">Uncharacterized protein</fullName>
    </submittedName>
</protein>
<dbReference type="EMBL" id="CAAALY010253515">
    <property type="protein sequence ID" value="VEL36908.1"/>
    <property type="molecule type" value="Genomic_DNA"/>
</dbReference>
<dbReference type="AlphaFoldDB" id="A0A3S5FGA3"/>
<gene>
    <name evidence="1" type="ORF">PXEA_LOCUS30348</name>
</gene>
<reference evidence="1" key="1">
    <citation type="submission" date="2018-11" db="EMBL/GenBank/DDBJ databases">
        <authorList>
            <consortium name="Pathogen Informatics"/>
        </authorList>
    </citation>
    <scope>NUCLEOTIDE SEQUENCE</scope>
</reference>
<accession>A0A3S5FGA3</accession>
<organism evidence="1 2">
    <name type="scientific">Protopolystoma xenopodis</name>
    <dbReference type="NCBI Taxonomy" id="117903"/>
    <lineage>
        <taxon>Eukaryota</taxon>
        <taxon>Metazoa</taxon>
        <taxon>Spiralia</taxon>
        <taxon>Lophotrochozoa</taxon>
        <taxon>Platyhelminthes</taxon>
        <taxon>Monogenea</taxon>
        <taxon>Polyopisthocotylea</taxon>
        <taxon>Polystomatidea</taxon>
        <taxon>Polystomatidae</taxon>
        <taxon>Protopolystoma</taxon>
    </lineage>
</organism>
<keyword evidence="2" id="KW-1185">Reference proteome</keyword>
<evidence type="ECO:0000313" key="2">
    <source>
        <dbReference type="Proteomes" id="UP000784294"/>
    </source>
</evidence>
<name>A0A3S5FGA3_9PLAT</name>
<sequence>MSVSSFIHSTAFPGDSCTFCQHRSRGGQTPIDNYFVLAFNDITAGQCGCDRPAKPRESAANLTQFVE</sequence>
<dbReference type="Proteomes" id="UP000784294">
    <property type="component" value="Unassembled WGS sequence"/>
</dbReference>
<comment type="caution">
    <text evidence="1">The sequence shown here is derived from an EMBL/GenBank/DDBJ whole genome shotgun (WGS) entry which is preliminary data.</text>
</comment>
<proteinExistence type="predicted"/>
<evidence type="ECO:0000313" key="1">
    <source>
        <dbReference type="EMBL" id="VEL36908.1"/>
    </source>
</evidence>